<dbReference type="Gene3D" id="3.40.50.1820">
    <property type="entry name" value="alpha/beta hydrolase"/>
    <property type="match status" value="1"/>
</dbReference>
<evidence type="ECO:0000259" key="4">
    <source>
        <dbReference type="Pfam" id="PF00561"/>
    </source>
</evidence>
<evidence type="ECO:0000256" key="2">
    <source>
        <dbReference type="ARBA" id="ARBA00022801"/>
    </source>
</evidence>
<comment type="similarity">
    <text evidence="1">Belongs to the peptidase S33 family.</text>
</comment>
<dbReference type="Pfam" id="PF00561">
    <property type="entry name" value="Abhydrolase_1"/>
    <property type="match status" value="1"/>
</dbReference>
<evidence type="ECO:0008006" key="8">
    <source>
        <dbReference type="Google" id="ProtNLM"/>
    </source>
</evidence>
<dbReference type="PANTHER" id="PTHR43248:SF25">
    <property type="entry name" value="AB HYDROLASE-1 DOMAIN-CONTAINING PROTEIN-RELATED"/>
    <property type="match status" value="1"/>
</dbReference>
<dbReference type="AlphaFoldDB" id="A0AAN6IVG1"/>
<organism evidence="6 7">
    <name type="scientific">Exophiala dermatitidis</name>
    <name type="common">Black yeast-like fungus</name>
    <name type="synonym">Wangiella dermatitidis</name>
    <dbReference type="NCBI Taxonomy" id="5970"/>
    <lineage>
        <taxon>Eukaryota</taxon>
        <taxon>Fungi</taxon>
        <taxon>Dikarya</taxon>
        <taxon>Ascomycota</taxon>
        <taxon>Pezizomycotina</taxon>
        <taxon>Eurotiomycetes</taxon>
        <taxon>Chaetothyriomycetidae</taxon>
        <taxon>Chaetothyriales</taxon>
        <taxon>Herpotrichiellaceae</taxon>
        <taxon>Exophiala</taxon>
    </lineage>
</organism>
<dbReference type="InterPro" id="IPR000073">
    <property type="entry name" value="AB_hydrolase_1"/>
</dbReference>
<feature type="domain" description="Peptidase S33 tripeptidyl aminopeptidase-like C-terminal" evidence="5">
    <location>
        <begin position="480"/>
        <end position="599"/>
    </location>
</feature>
<evidence type="ECO:0000313" key="7">
    <source>
        <dbReference type="Proteomes" id="UP001161757"/>
    </source>
</evidence>
<accession>A0AAN6IVG1</accession>
<dbReference type="InterPro" id="IPR029058">
    <property type="entry name" value="AB_hydrolase_fold"/>
</dbReference>
<dbReference type="Pfam" id="PF08386">
    <property type="entry name" value="Abhydrolase_4"/>
    <property type="match status" value="1"/>
</dbReference>
<evidence type="ECO:0000259" key="5">
    <source>
        <dbReference type="Pfam" id="PF08386"/>
    </source>
</evidence>
<dbReference type="Proteomes" id="UP001161757">
    <property type="component" value="Unassembled WGS sequence"/>
</dbReference>
<feature type="domain" description="AB hydrolase-1" evidence="4">
    <location>
        <begin position="104"/>
        <end position="309"/>
    </location>
</feature>
<sequence>MRIVFSVVMMTALFLSLLLHGRMWFFALVFASQSWAYTLPKSFDWDQIEPTPHLNYTSCYDGLECSRLLVPLDWQNSTTDKQVILAVARLAAKVDSSDPSFGGTIIVNPGGPGDSGVDKLRWSGAGIQEIVDGEKHFEILSFDPRGVHHTTPAAVCFEDDGDRSHFETVDVSAGSATDSASSLNTKWALAAGLGKLCSSTGGGFWPDGTDIRQYVSTLQVAYDMRHLTEVIEEARNSSRYEVGIVREASQQILKTKPKPLLNYWGFSYGTYLGNTFASMFPDRIGRMILDGVLDASDYTATSWRKNLQDNNKLWIFFHQWCFDAGPRCALYDNTTKEWTQLASKVNSFLNHLQSNPLSIVSRNQIQLVRYYDIENLMHRASYGPWQVWPRLARGLAALMEGDMSTFTSLFALDTWTPHPGILAPFPLLDPFNNHSSPHPPLYPAELEASVAIMCGDGEDITSGSKTEYLSYVDELLEQSQLVGPVWAEVTLRCRNWPKSARPSAKNRFTGPFGSKAHERGTGQDDGTGLMLFIGNTADPVTPVRNAIKMAEAHDGKGVGVLVQETPGHCSGVNIPSQCTWGVINRFFNKAELPEKGKTCGVDWKPWDRI</sequence>
<keyword evidence="2" id="KW-0378">Hydrolase</keyword>
<dbReference type="SUPFAM" id="SSF53474">
    <property type="entry name" value="alpha/beta-Hydrolases"/>
    <property type="match status" value="1"/>
</dbReference>
<dbReference type="InterPro" id="IPR051601">
    <property type="entry name" value="Serine_prot/Carboxylest_S33"/>
</dbReference>
<protein>
    <recommendedName>
        <fullName evidence="8">Peptidase S33 tripeptidyl aminopeptidase-like C-terminal domain-containing protein</fullName>
    </recommendedName>
</protein>
<feature type="region of interest" description="Disordered" evidence="3">
    <location>
        <begin position="501"/>
        <end position="526"/>
    </location>
</feature>
<dbReference type="InterPro" id="IPR013595">
    <property type="entry name" value="Pept_S33_TAP-like_C"/>
</dbReference>
<dbReference type="EMBL" id="JAJGCB010000004">
    <property type="protein sequence ID" value="KAJ8992774.1"/>
    <property type="molecule type" value="Genomic_DNA"/>
</dbReference>
<reference evidence="6" key="1">
    <citation type="submission" date="2023-01" db="EMBL/GenBank/DDBJ databases">
        <title>Exophiala dermititidis isolated from Cystic Fibrosis Patient.</title>
        <authorList>
            <person name="Kurbessoian T."/>
            <person name="Crocker A."/>
            <person name="Murante D."/>
            <person name="Hogan D.A."/>
            <person name="Stajich J.E."/>
        </authorList>
    </citation>
    <scope>NUCLEOTIDE SEQUENCE</scope>
    <source>
        <strain evidence="6">Ex8</strain>
    </source>
</reference>
<dbReference type="GO" id="GO:0016787">
    <property type="term" value="F:hydrolase activity"/>
    <property type="evidence" value="ECO:0007669"/>
    <property type="project" value="UniProtKB-KW"/>
</dbReference>
<gene>
    <name evidence="6" type="ORF">HRR80_002820</name>
</gene>
<proteinExistence type="inferred from homology"/>
<evidence type="ECO:0000256" key="1">
    <source>
        <dbReference type="ARBA" id="ARBA00010088"/>
    </source>
</evidence>
<comment type="caution">
    <text evidence="6">The sequence shown here is derived from an EMBL/GenBank/DDBJ whole genome shotgun (WGS) entry which is preliminary data.</text>
</comment>
<evidence type="ECO:0000256" key="3">
    <source>
        <dbReference type="SAM" id="MobiDB-lite"/>
    </source>
</evidence>
<name>A0AAN6IVG1_EXODE</name>
<evidence type="ECO:0000313" key="6">
    <source>
        <dbReference type="EMBL" id="KAJ8992774.1"/>
    </source>
</evidence>
<dbReference type="PANTHER" id="PTHR43248">
    <property type="entry name" value="2-SUCCINYL-6-HYDROXY-2,4-CYCLOHEXADIENE-1-CARBOXYLATE SYNTHASE"/>
    <property type="match status" value="1"/>
</dbReference>